<gene>
    <name evidence="10" type="ORF">AMSG_06535</name>
</gene>
<dbReference type="Pfam" id="PF00069">
    <property type="entry name" value="Pkinase"/>
    <property type="match status" value="1"/>
</dbReference>
<keyword evidence="4 7" id="KW-0547">Nucleotide-binding</keyword>
<evidence type="ECO:0000256" key="6">
    <source>
        <dbReference type="ARBA" id="ARBA00022840"/>
    </source>
</evidence>
<dbReference type="InterPro" id="IPR008271">
    <property type="entry name" value="Ser/Thr_kinase_AS"/>
</dbReference>
<feature type="region of interest" description="Disordered" evidence="8">
    <location>
        <begin position="850"/>
        <end position="918"/>
    </location>
</feature>
<feature type="region of interest" description="Disordered" evidence="8">
    <location>
        <begin position="61"/>
        <end position="83"/>
    </location>
</feature>
<dbReference type="EC" id="2.7.11.1" evidence="2"/>
<dbReference type="PROSITE" id="PS50011">
    <property type="entry name" value="PROTEIN_KINASE_DOM"/>
    <property type="match status" value="1"/>
</dbReference>
<feature type="binding site" evidence="7">
    <location>
        <position position="571"/>
    </location>
    <ligand>
        <name>ATP</name>
        <dbReference type="ChEBI" id="CHEBI:30616"/>
    </ligand>
</feature>
<evidence type="ECO:0000256" key="4">
    <source>
        <dbReference type="ARBA" id="ARBA00022741"/>
    </source>
</evidence>
<dbReference type="RefSeq" id="XP_013756385.1">
    <property type="nucleotide sequence ID" value="XM_013900931.1"/>
</dbReference>
<dbReference type="OMA" id="VCLQLIP"/>
<feature type="region of interest" description="Disordered" evidence="8">
    <location>
        <begin position="1"/>
        <end position="21"/>
    </location>
</feature>
<evidence type="ECO:0000256" key="3">
    <source>
        <dbReference type="ARBA" id="ARBA00022679"/>
    </source>
</evidence>
<evidence type="ECO:0000256" key="1">
    <source>
        <dbReference type="ARBA" id="ARBA00010886"/>
    </source>
</evidence>
<dbReference type="Gene3D" id="1.10.510.10">
    <property type="entry name" value="Transferase(Phosphotransferase) domain 1"/>
    <property type="match status" value="1"/>
</dbReference>
<evidence type="ECO:0000313" key="11">
    <source>
        <dbReference type="Proteomes" id="UP000054408"/>
    </source>
</evidence>
<keyword evidence="5 10" id="KW-0418">Kinase</keyword>
<evidence type="ECO:0000256" key="2">
    <source>
        <dbReference type="ARBA" id="ARBA00012513"/>
    </source>
</evidence>
<evidence type="ECO:0000259" key="9">
    <source>
        <dbReference type="PROSITE" id="PS50011"/>
    </source>
</evidence>
<dbReference type="Proteomes" id="UP000054408">
    <property type="component" value="Unassembled WGS sequence"/>
</dbReference>
<dbReference type="GO" id="GO:0005524">
    <property type="term" value="F:ATP binding"/>
    <property type="evidence" value="ECO:0007669"/>
    <property type="project" value="UniProtKB-UniRule"/>
</dbReference>
<feature type="region of interest" description="Disordered" evidence="8">
    <location>
        <begin position="99"/>
        <end position="133"/>
    </location>
</feature>
<dbReference type="GO" id="GO:0004674">
    <property type="term" value="F:protein serine/threonine kinase activity"/>
    <property type="evidence" value="ECO:0007669"/>
    <property type="project" value="UniProtKB-EC"/>
</dbReference>
<keyword evidence="11" id="KW-1185">Reference proteome</keyword>
<dbReference type="InterPro" id="IPR050660">
    <property type="entry name" value="NEK_Ser/Thr_kinase"/>
</dbReference>
<dbReference type="InterPro" id="IPR011989">
    <property type="entry name" value="ARM-like"/>
</dbReference>
<dbReference type="OrthoDB" id="248923at2759"/>
<feature type="domain" description="Protein kinase" evidence="9">
    <location>
        <begin position="542"/>
        <end position="815"/>
    </location>
</feature>
<dbReference type="PANTHER" id="PTHR43671:SF13">
    <property type="entry name" value="SERINE_THREONINE-PROTEIN KINASE NEK2"/>
    <property type="match status" value="1"/>
</dbReference>
<organism evidence="10 11">
    <name type="scientific">Thecamonas trahens ATCC 50062</name>
    <dbReference type="NCBI Taxonomy" id="461836"/>
    <lineage>
        <taxon>Eukaryota</taxon>
        <taxon>Apusozoa</taxon>
        <taxon>Apusomonadida</taxon>
        <taxon>Apusomonadidae</taxon>
        <taxon>Thecamonas</taxon>
    </lineage>
</organism>
<reference evidence="10 11" key="1">
    <citation type="submission" date="2010-05" db="EMBL/GenBank/DDBJ databases">
        <title>The Genome Sequence of Thecamonas trahens ATCC 50062.</title>
        <authorList>
            <consortium name="The Broad Institute Genome Sequencing Platform"/>
            <person name="Russ C."/>
            <person name="Cuomo C."/>
            <person name="Shea T."/>
            <person name="Young S.K."/>
            <person name="Zeng Q."/>
            <person name="Koehrsen M."/>
            <person name="Haas B."/>
            <person name="Borodovsky M."/>
            <person name="Guigo R."/>
            <person name="Alvarado L."/>
            <person name="Berlin A."/>
            <person name="Bochicchio J."/>
            <person name="Borenstein D."/>
            <person name="Chapman S."/>
            <person name="Chen Z."/>
            <person name="Freedman E."/>
            <person name="Gellesch M."/>
            <person name="Goldberg J."/>
            <person name="Griggs A."/>
            <person name="Gujja S."/>
            <person name="Heilman E."/>
            <person name="Heiman D."/>
            <person name="Hepburn T."/>
            <person name="Howarth C."/>
            <person name="Jen D."/>
            <person name="Larson L."/>
            <person name="Mehta T."/>
            <person name="Park D."/>
            <person name="Pearson M."/>
            <person name="Roberts A."/>
            <person name="Saif S."/>
            <person name="Shenoy N."/>
            <person name="Sisk P."/>
            <person name="Stolte C."/>
            <person name="Sykes S."/>
            <person name="Thomson T."/>
            <person name="Walk T."/>
            <person name="White J."/>
            <person name="Yandava C."/>
            <person name="Burger G."/>
            <person name="Gray M.W."/>
            <person name="Holland P.W.H."/>
            <person name="King N."/>
            <person name="Lang F.B.F."/>
            <person name="Roger A.J."/>
            <person name="Ruiz-Trillo I."/>
            <person name="Lander E."/>
            <person name="Nusbaum C."/>
        </authorList>
    </citation>
    <scope>NUCLEOTIDE SEQUENCE [LARGE SCALE GENOMIC DNA]</scope>
    <source>
        <strain evidence="10 11">ATCC 50062</strain>
    </source>
</reference>
<name>A0A0L0DFV8_THETB</name>
<dbReference type="EMBL" id="GL349465">
    <property type="protein sequence ID" value="KNC51184.1"/>
    <property type="molecule type" value="Genomic_DNA"/>
</dbReference>
<keyword evidence="6 7" id="KW-0067">ATP-binding</keyword>
<dbReference type="STRING" id="461836.A0A0L0DFV8"/>
<dbReference type="InterPro" id="IPR017441">
    <property type="entry name" value="Protein_kinase_ATP_BS"/>
</dbReference>
<feature type="compositionally biased region" description="Polar residues" evidence="8">
    <location>
        <begin position="882"/>
        <end position="906"/>
    </location>
</feature>
<dbReference type="SUPFAM" id="SSF56112">
    <property type="entry name" value="Protein kinase-like (PK-like)"/>
    <property type="match status" value="1"/>
</dbReference>
<evidence type="ECO:0000256" key="5">
    <source>
        <dbReference type="ARBA" id="ARBA00022777"/>
    </source>
</evidence>
<dbReference type="InterPro" id="IPR011009">
    <property type="entry name" value="Kinase-like_dom_sf"/>
</dbReference>
<dbReference type="PANTHER" id="PTHR43671">
    <property type="entry name" value="SERINE/THREONINE-PROTEIN KINASE NEK"/>
    <property type="match status" value="1"/>
</dbReference>
<accession>A0A0L0DFV8</accession>
<dbReference type="SUPFAM" id="SSF48371">
    <property type="entry name" value="ARM repeat"/>
    <property type="match status" value="1"/>
</dbReference>
<keyword evidence="3" id="KW-0808">Transferase</keyword>
<comment type="similarity">
    <text evidence="1">Belongs to the protein kinase superfamily. NEK Ser/Thr protein kinase family. NIMA subfamily.</text>
</comment>
<dbReference type="SMART" id="SM00220">
    <property type="entry name" value="S_TKc"/>
    <property type="match status" value="1"/>
</dbReference>
<dbReference type="PROSITE" id="PS00107">
    <property type="entry name" value="PROTEIN_KINASE_ATP"/>
    <property type="match status" value="1"/>
</dbReference>
<dbReference type="AlphaFoldDB" id="A0A0L0DFV8"/>
<dbReference type="PROSITE" id="PS00108">
    <property type="entry name" value="PROTEIN_KINASE_ST"/>
    <property type="match status" value="1"/>
</dbReference>
<dbReference type="eggNOG" id="KOG0589">
    <property type="taxonomic scope" value="Eukaryota"/>
</dbReference>
<sequence length="1067" mass="117210">MSSNSTNHSRSATQSSKRVSNLPQEAFLATLVAHLGRSLAATGATLSNSAEATEVVLLEEFPGASPPLPSRKAPGHQADDRRHIHNGGQVVGKKENAFQGQDALPSPTPGDDAITDDDDNSNNDSEFAWSSSARPSPLADAFQLIFSALFHERLKRSAWCASASRDYRLTVLQVLRLLLRDPRFTRAFVADDGIAVLGTRLAEIFPEYHADAGAPFLAETVVQMASILKNLASDPELRKLLIDAHVHTTCVLLLDAPDAVAVQCVLIVLINLALTPEYALLIGRLDSINKLLNIVHNYNLPAQLLAADLLDVLSKQRENCISIVEAQGLTVLLSLLTADDVALLESLVIILGTLAEDPHICSEIRQMGGLSMLLSLINPGRVYPGAIDGPTSAKSPVLIPLFVAVANTLTTMALEDEAAHQLRVHNGVYYLGLILVDEAWLGPLDGPRPPPGSDVYVMHAYIFQSLRYLFSIERNRKVFKRFFPSVLFAPFVDVGAYQAQLDPYFALVDVYYSLPASEYVTLRANLEAINTNKPPSRYVNGYAILELLGTGSFGSVYLVKKKDGYSTFAMKELDVTASMAGRTSSPEDAAFATQAGAVDELEEEVSILSQLRHPNIVRYYDSFREGGFLYIIMELCEGATLLEYLESLREKGRSMPEKRIWQIFIQLVLAFKYLHKTAKVVHRDLKPSNIMVDAKNVIKLADFGLARHHNNTMMKSVKGTPGYFCPEIMKGEPYNHKADTWALGCVLFQMATLRPPFEGSNILAIGHKIIGGVFDRDALTSHSPLMMHLVTKLIEPNVSRRLDIIQVSQVIAPLLVDQLSKVTYRFQRLERDKKDVERQLKELQRNLHKTKHQLGPGTAPHPHSPASAGSALSPHSPIVPATRSTSGEETVGTPSQSQLPVSSRSGRTPLRGNSLVTPSGGLGTGLNLSTLSISPSRVRAIDDPITQMLNQLHKLVYITQLPPTANRDPRRTIVEKYKRALFAKPDNSLKAEMQKLLTGSTEEIKLDFGMDWTTPMLRRDSVAGAVSDDDSDNGRQAEPAPSLSVTYQELQDMIEKILMETGFHSPE</sequence>
<evidence type="ECO:0000256" key="8">
    <source>
        <dbReference type="SAM" id="MobiDB-lite"/>
    </source>
</evidence>
<evidence type="ECO:0000313" key="10">
    <source>
        <dbReference type="EMBL" id="KNC51184.1"/>
    </source>
</evidence>
<dbReference type="Gene3D" id="1.25.10.10">
    <property type="entry name" value="Leucine-rich Repeat Variant"/>
    <property type="match status" value="1"/>
</dbReference>
<dbReference type="InterPro" id="IPR000719">
    <property type="entry name" value="Prot_kinase_dom"/>
</dbReference>
<proteinExistence type="inferred from homology"/>
<evidence type="ECO:0000256" key="7">
    <source>
        <dbReference type="PROSITE-ProRule" id="PRU10141"/>
    </source>
</evidence>
<protein>
    <recommendedName>
        <fullName evidence="2">non-specific serine/threonine protein kinase</fullName>
        <ecNumber evidence="2">2.7.11.1</ecNumber>
    </recommendedName>
</protein>
<dbReference type="GeneID" id="25565678"/>
<dbReference type="InterPro" id="IPR016024">
    <property type="entry name" value="ARM-type_fold"/>
</dbReference>